<name>A0A448YXM7_9STRA</name>
<feature type="compositionally biased region" description="Low complexity" evidence="1">
    <location>
        <begin position="7"/>
        <end position="69"/>
    </location>
</feature>
<feature type="compositionally biased region" description="Low complexity" evidence="1">
    <location>
        <begin position="244"/>
        <end position="270"/>
    </location>
</feature>
<dbReference type="FunFam" id="2.30.29.30:FF:000286">
    <property type="entry name" value="PH-protein kinase domain containing protein"/>
    <property type="match status" value="1"/>
</dbReference>
<dbReference type="Proteomes" id="UP000291116">
    <property type="component" value="Unassembled WGS sequence"/>
</dbReference>
<feature type="domain" description="PH" evidence="2">
    <location>
        <begin position="140"/>
        <end position="235"/>
    </location>
</feature>
<feature type="region of interest" description="Disordered" evidence="1">
    <location>
        <begin position="1"/>
        <end position="131"/>
    </location>
</feature>
<proteinExistence type="predicted"/>
<keyword evidence="4" id="KW-1185">Reference proteome</keyword>
<dbReference type="PROSITE" id="PS50003">
    <property type="entry name" value="PH_DOMAIN"/>
    <property type="match status" value="1"/>
</dbReference>
<dbReference type="EMBL" id="CAACVS010000030">
    <property type="protein sequence ID" value="VEU34479.1"/>
    <property type="molecule type" value="Genomic_DNA"/>
</dbReference>
<evidence type="ECO:0000259" key="2">
    <source>
        <dbReference type="PROSITE" id="PS50003"/>
    </source>
</evidence>
<feature type="compositionally biased region" description="Acidic residues" evidence="1">
    <location>
        <begin position="278"/>
        <end position="290"/>
    </location>
</feature>
<gene>
    <name evidence="3" type="ORF">PSNMU_V1.4_AUG-EV-PASAV3_0011890</name>
</gene>
<organism evidence="3 4">
    <name type="scientific">Pseudo-nitzschia multistriata</name>
    <dbReference type="NCBI Taxonomy" id="183589"/>
    <lineage>
        <taxon>Eukaryota</taxon>
        <taxon>Sar</taxon>
        <taxon>Stramenopiles</taxon>
        <taxon>Ochrophyta</taxon>
        <taxon>Bacillariophyta</taxon>
        <taxon>Bacillariophyceae</taxon>
        <taxon>Bacillariophycidae</taxon>
        <taxon>Bacillariales</taxon>
        <taxon>Bacillariaceae</taxon>
        <taxon>Pseudo-nitzschia</taxon>
    </lineage>
</organism>
<dbReference type="Pfam" id="PF00169">
    <property type="entry name" value="PH"/>
    <property type="match status" value="1"/>
</dbReference>
<feature type="compositionally biased region" description="Low complexity" evidence="1">
    <location>
        <begin position="83"/>
        <end position="126"/>
    </location>
</feature>
<reference evidence="3 4" key="1">
    <citation type="submission" date="2019-01" db="EMBL/GenBank/DDBJ databases">
        <authorList>
            <person name="Ferrante I. M."/>
        </authorList>
    </citation>
    <scope>NUCLEOTIDE SEQUENCE [LARGE SCALE GENOMIC DNA]</scope>
    <source>
        <strain evidence="3 4">B856</strain>
    </source>
</reference>
<sequence>MNSIPHQQQQQQQQQQQMYGAQQFQHQQPVAMPGQGQFRQQQQPMQQTMQQPMQQTMPHQQPQFQHQQMHASPTPNPPPIHHQQPMMQQQQQQQQQQQSRRPQIQQQPQQQRRQQAQPRSQMSRPPYVDPNTNIIYETDNAEYEGFLTKQSMWLKDWRRRFFLLKGSKLFYCSNEYSTPHGMIDLALCTTVKSADLKSRKRNSFEISTPEITYLLYADTEQEKDDWIGRVGKAIVRCSSTYYSQSASGSGVRRQPQPQGYAGNYYQQQQQLHQHSAMDSDDDDIYYEDPNNENPYFND</sequence>
<dbReference type="Gene3D" id="2.30.29.30">
    <property type="entry name" value="Pleckstrin-homology domain (PH domain)/Phosphotyrosine-binding domain (PTB)"/>
    <property type="match status" value="1"/>
</dbReference>
<dbReference type="InterPro" id="IPR001849">
    <property type="entry name" value="PH_domain"/>
</dbReference>
<dbReference type="InterPro" id="IPR051707">
    <property type="entry name" value="PI-Interact_SigTrans_Reg"/>
</dbReference>
<dbReference type="AlphaFoldDB" id="A0A448YXM7"/>
<evidence type="ECO:0000256" key="1">
    <source>
        <dbReference type="SAM" id="MobiDB-lite"/>
    </source>
</evidence>
<dbReference type="PANTHER" id="PTHR14336:SF8">
    <property type="entry name" value="PROTEIN OPY1"/>
    <property type="match status" value="1"/>
</dbReference>
<evidence type="ECO:0000313" key="4">
    <source>
        <dbReference type="Proteomes" id="UP000291116"/>
    </source>
</evidence>
<dbReference type="OrthoDB" id="185175at2759"/>
<dbReference type="PANTHER" id="PTHR14336">
    <property type="entry name" value="TANDEM PH DOMAIN CONTAINING PROTEIN"/>
    <property type="match status" value="1"/>
</dbReference>
<evidence type="ECO:0000313" key="3">
    <source>
        <dbReference type="EMBL" id="VEU34479.1"/>
    </source>
</evidence>
<protein>
    <recommendedName>
        <fullName evidence="2">PH domain-containing protein</fullName>
    </recommendedName>
</protein>
<dbReference type="SMART" id="SM00233">
    <property type="entry name" value="PH"/>
    <property type="match status" value="1"/>
</dbReference>
<accession>A0A448YXM7</accession>
<dbReference type="InterPro" id="IPR011993">
    <property type="entry name" value="PH-like_dom_sf"/>
</dbReference>
<feature type="region of interest" description="Disordered" evidence="1">
    <location>
        <begin position="244"/>
        <end position="298"/>
    </location>
</feature>
<dbReference type="SUPFAM" id="SSF50729">
    <property type="entry name" value="PH domain-like"/>
    <property type="match status" value="1"/>
</dbReference>